<keyword evidence="3" id="KW-0804">Transcription</keyword>
<dbReference type="Pfam" id="PF16925">
    <property type="entry name" value="TetR_C_13"/>
    <property type="match status" value="1"/>
</dbReference>
<keyword evidence="1" id="KW-0805">Transcription regulation</keyword>
<reference evidence="6" key="1">
    <citation type="journal article" date="2014" name="Int. J. Syst. Evol. Microbiol.">
        <title>Complete genome sequence of Corynebacterium casei LMG S-19264T (=DSM 44701T), isolated from a smear-ripened cheese.</title>
        <authorList>
            <consortium name="US DOE Joint Genome Institute (JGI-PGF)"/>
            <person name="Walter F."/>
            <person name="Albersmeier A."/>
            <person name="Kalinowski J."/>
            <person name="Ruckert C."/>
        </authorList>
    </citation>
    <scope>NUCLEOTIDE SEQUENCE</scope>
    <source>
        <strain evidence="6">JCM 13306</strain>
    </source>
</reference>
<evidence type="ECO:0000256" key="3">
    <source>
        <dbReference type="ARBA" id="ARBA00023163"/>
    </source>
</evidence>
<feature type="DNA-binding region" description="H-T-H motif" evidence="4">
    <location>
        <begin position="32"/>
        <end position="51"/>
    </location>
</feature>
<sequence length="200" mass="21872">MNARPSKGDLTRDRLIATGSMLARTEGLDGLTIGALASAAGMSKSGVFAHFGSREDLQLCILDHAAEVFTEQVFRPALRERRGVPRYRAVMRHWLDYLCGLGKGGGCILIAAVSEFDDKPGPVRERVHAYERQLRGELQRCAQLAIDAGDLRADSDAAQIAFETYALALVVHHDLRLFGPGEVVARAERALDALLQRHVP</sequence>
<keyword evidence="7" id="KW-1185">Reference proteome</keyword>
<dbReference type="SUPFAM" id="SSF48498">
    <property type="entry name" value="Tetracyclin repressor-like, C-terminal domain"/>
    <property type="match status" value="1"/>
</dbReference>
<dbReference type="Gene3D" id="1.10.10.60">
    <property type="entry name" value="Homeodomain-like"/>
    <property type="match status" value="1"/>
</dbReference>
<evidence type="ECO:0000313" key="6">
    <source>
        <dbReference type="EMBL" id="GHH46088.1"/>
    </source>
</evidence>
<dbReference type="InterPro" id="IPR011075">
    <property type="entry name" value="TetR_C"/>
</dbReference>
<dbReference type="RefSeq" id="WP_434028284.1">
    <property type="nucleotide sequence ID" value="NZ_BNBA01000001.1"/>
</dbReference>
<feature type="domain" description="HTH tetR-type" evidence="5">
    <location>
        <begin position="9"/>
        <end position="69"/>
    </location>
</feature>
<dbReference type="AlphaFoldDB" id="A0A919KGS9"/>
<evidence type="ECO:0000256" key="4">
    <source>
        <dbReference type="PROSITE-ProRule" id="PRU00335"/>
    </source>
</evidence>
<accession>A0A919KGS9</accession>
<protein>
    <submittedName>
        <fullName evidence="6">TetR family transcriptional regulator</fullName>
    </submittedName>
</protein>
<name>A0A919KGS9_9XANT</name>
<dbReference type="EMBL" id="BNBA01000001">
    <property type="protein sequence ID" value="GHH46088.1"/>
    <property type="molecule type" value="Genomic_DNA"/>
</dbReference>
<dbReference type="Gene3D" id="1.10.357.10">
    <property type="entry name" value="Tetracycline Repressor, domain 2"/>
    <property type="match status" value="1"/>
</dbReference>
<dbReference type="InterPro" id="IPR036271">
    <property type="entry name" value="Tet_transcr_reg_TetR-rel_C_sf"/>
</dbReference>
<dbReference type="PANTHER" id="PTHR47506:SF6">
    <property type="entry name" value="HTH-TYPE TRANSCRIPTIONAL REPRESSOR NEMR"/>
    <property type="match status" value="1"/>
</dbReference>
<keyword evidence="2 4" id="KW-0238">DNA-binding</keyword>
<dbReference type="PROSITE" id="PS50977">
    <property type="entry name" value="HTH_TETR_2"/>
    <property type="match status" value="1"/>
</dbReference>
<reference evidence="6" key="2">
    <citation type="submission" date="2020-09" db="EMBL/GenBank/DDBJ databases">
        <authorList>
            <person name="Sun Q."/>
            <person name="Ohkuma M."/>
        </authorList>
    </citation>
    <scope>NUCLEOTIDE SEQUENCE</scope>
    <source>
        <strain evidence="6">JCM 13306</strain>
    </source>
</reference>
<comment type="caution">
    <text evidence="6">The sequence shown here is derived from an EMBL/GenBank/DDBJ whole genome shotgun (WGS) entry which is preliminary data.</text>
</comment>
<dbReference type="Proteomes" id="UP000623958">
    <property type="component" value="Unassembled WGS sequence"/>
</dbReference>
<dbReference type="InterPro" id="IPR009057">
    <property type="entry name" value="Homeodomain-like_sf"/>
</dbReference>
<evidence type="ECO:0000259" key="5">
    <source>
        <dbReference type="PROSITE" id="PS50977"/>
    </source>
</evidence>
<organism evidence="6 7">
    <name type="scientific">Xanthomonas boreopolis</name>
    <dbReference type="NCBI Taxonomy" id="86183"/>
    <lineage>
        <taxon>Bacteria</taxon>
        <taxon>Pseudomonadati</taxon>
        <taxon>Pseudomonadota</taxon>
        <taxon>Gammaproteobacteria</taxon>
        <taxon>Lysobacterales</taxon>
        <taxon>Lysobacteraceae</taxon>
        <taxon>Xanthomonas</taxon>
    </lineage>
</organism>
<gene>
    <name evidence="6" type="ORF">GCM10009090_00520</name>
</gene>
<evidence type="ECO:0000256" key="1">
    <source>
        <dbReference type="ARBA" id="ARBA00023015"/>
    </source>
</evidence>
<evidence type="ECO:0000256" key="2">
    <source>
        <dbReference type="ARBA" id="ARBA00023125"/>
    </source>
</evidence>
<dbReference type="InterPro" id="IPR001647">
    <property type="entry name" value="HTH_TetR"/>
</dbReference>
<dbReference type="PANTHER" id="PTHR47506">
    <property type="entry name" value="TRANSCRIPTIONAL REGULATORY PROTEIN"/>
    <property type="match status" value="1"/>
</dbReference>
<proteinExistence type="predicted"/>
<evidence type="ECO:0000313" key="7">
    <source>
        <dbReference type="Proteomes" id="UP000623958"/>
    </source>
</evidence>
<dbReference type="SUPFAM" id="SSF46689">
    <property type="entry name" value="Homeodomain-like"/>
    <property type="match status" value="1"/>
</dbReference>
<dbReference type="Pfam" id="PF00440">
    <property type="entry name" value="TetR_N"/>
    <property type="match status" value="1"/>
</dbReference>
<dbReference type="GO" id="GO:0003677">
    <property type="term" value="F:DNA binding"/>
    <property type="evidence" value="ECO:0007669"/>
    <property type="project" value="UniProtKB-UniRule"/>
</dbReference>